<evidence type="ECO:0000256" key="1">
    <source>
        <dbReference type="SAM" id="Phobius"/>
    </source>
</evidence>
<reference evidence="3" key="1">
    <citation type="submission" date="2025-08" db="UniProtKB">
        <authorList>
            <consortium name="RefSeq"/>
        </authorList>
    </citation>
    <scope>IDENTIFICATION</scope>
    <source>
        <tissue evidence="3">Gonad</tissue>
    </source>
</reference>
<dbReference type="Proteomes" id="UP000515135">
    <property type="component" value="Unplaced"/>
</dbReference>
<dbReference type="SUPFAM" id="SSF49899">
    <property type="entry name" value="Concanavalin A-like lectins/glucanases"/>
    <property type="match status" value="1"/>
</dbReference>
<accession>A0A6P4Z974</accession>
<dbReference type="PANTHER" id="PTHR47635">
    <property type="entry name" value="CUB DOMAIN-CONTAINING PROTEIN"/>
    <property type="match status" value="1"/>
</dbReference>
<proteinExistence type="predicted"/>
<dbReference type="Pfam" id="PF13385">
    <property type="entry name" value="Laminin_G_3"/>
    <property type="match status" value="1"/>
</dbReference>
<dbReference type="RefSeq" id="XP_019637925.1">
    <property type="nucleotide sequence ID" value="XM_019782366.1"/>
</dbReference>
<keyword evidence="1" id="KW-1133">Transmembrane helix</keyword>
<evidence type="ECO:0000313" key="2">
    <source>
        <dbReference type="Proteomes" id="UP000515135"/>
    </source>
</evidence>
<dbReference type="Gene3D" id="2.60.120.200">
    <property type="match status" value="1"/>
</dbReference>
<keyword evidence="2" id="KW-1185">Reference proteome</keyword>
<organism evidence="2 3">
    <name type="scientific">Branchiostoma belcheri</name>
    <name type="common">Amphioxus</name>
    <dbReference type="NCBI Taxonomy" id="7741"/>
    <lineage>
        <taxon>Eukaryota</taxon>
        <taxon>Metazoa</taxon>
        <taxon>Chordata</taxon>
        <taxon>Cephalochordata</taxon>
        <taxon>Leptocardii</taxon>
        <taxon>Amphioxiformes</taxon>
        <taxon>Branchiostomatidae</taxon>
        <taxon>Branchiostoma</taxon>
    </lineage>
</organism>
<gene>
    <name evidence="3" type="primary">LOC109480218</name>
</gene>
<dbReference type="OrthoDB" id="5988334at2759"/>
<keyword evidence="1" id="KW-0812">Transmembrane</keyword>
<dbReference type="PANTHER" id="PTHR47635:SF2">
    <property type="entry name" value="LAMG-LIKE JELLYROLL FOLD DOMAIN-CONTAINING PROTEIN"/>
    <property type="match status" value="1"/>
</dbReference>
<protein>
    <submittedName>
        <fullName evidence="3">Uncharacterized protein LOC109480218</fullName>
    </submittedName>
</protein>
<dbReference type="KEGG" id="bbel:109480218"/>
<feature type="transmembrane region" description="Helical" evidence="1">
    <location>
        <begin position="30"/>
        <end position="53"/>
    </location>
</feature>
<keyword evidence="1" id="KW-0472">Membrane</keyword>
<name>A0A6P4Z974_BRABE</name>
<evidence type="ECO:0000313" key="3">
    <source>
        <dbReference type="RefSeq" id="XP_019637925.1"/>
    </source>
</evidence>
<dbReference type="GeneID" id="109480218"/>
<dbReference type="InterPro" id="IPR013320">
    <property type="entry name" value="ConA-like_dom_sf"/>
</dbReference>
<sequence length="350" mass="37593">MIVLQDRAVPGGARGRRGLRNVIRANRYRWCVAAGIAGLLCMVCVGLASVTFIGKEHDQDDLPTTVAALKRDQDDLPTTVAALKRDQDDLPTTVAALKRDQDDLSTTVAALKHDQDIDKEQTFELRLAQLRRKTTAGPVAVWPLNAKYGSSDATGNGNDGTATGTQLAPGPYGNSDGAFLFSGTSDSYIDIPNNGQLDVQYAYTILAHVYHTGQAGPIFNYIGQPWLSAGWAVHLWQTAAHGLFMRPVGRDGQFVAGVSAPGVLELNAWNYVGGTYDSNTGVASVWNNGKLVGLKRTEVPSVATEGAVRVAVRDGDGRYFVGRIACIQLYNYAMTSEEIVAARNLCGEHP</sequence>
<dbReference type="AlphaFoldDB" id="A0A6P4Z974"/>